<evidence type="ECO:0000256" key="3">
    <source>
        <dbReference type="ARBA" id="ARBA00022801"/>
    </source>
</evidence>
<dbReference type="SMART" id="SM00535">
    <property type="entry name" value="RIBOc"/>
    <property type="match status" value="1"/>
</dbReference>
<dbReference type="Proteomes" id="UP001378960">
    <property type="component" value="Unassembled WGS sequence"/>
</dbReference>
<feature type="region of interest" description="Disordered" evidence="6">
    <location>
        <begin position="108"/>
        <end position="127"/>
    </location>
</feature>
<dbReference type="PROSITE" id="PS50137">
    <property type="entry name" value="DS_RBD"/>
    <property type="match status" value="1"/>
</dbReference>
<dbReference type="GO" id="GO:0006364">
    <property type="term" value="P:rRNA processing"/>
    <property type="evidence" value="ECO:0007669"/>
    <property type="project" value="TreeGrafter"/>
</dbReference>
<keyword evidence="2" id="KW-0255">Endonuclease</keyword>
<evidence type="ECO:0000259" key="8">
    <source>
        <dbReference type="PROSITE" id="PS50142"/>
    </source>
</evidence>
<feature type="compositionally biased region" description="Low complexity" evidence="6">
    <location>
        <begin position="722"/>
        <end position="744"/>
    </location>
</feature>
<keyword evidence="10" id="KW-1185">Reference proteome</keyword>
<feature type="region of interest" description="Disordered" evidence="6">
    <location>
        <begin position="537"/>
        <end position="577"/>
    </location>
</feature>
<keyword evidence="3" id="KW-0378">Hydrolase</keyword>
<evidence type="ECO:0000256" key="5">
    <source>
        <dbReference type="PROSITE-ProRule" id="PRU00266"/>
    </source>
</evidence>
<evidence type="ECO:0000256" key="2">
    <source>
        <dbReference type="ARBA" id="ARBA00022759"/>
    </source>
</evidence>
<evidence type="ECO:0000259" key="7">
    <source>
        <dbReference type="PROSITE" id="PS50137"/>
    </source>
</evidence>
<evidence type="ECO:0000256" key="1">
    <source>
        <dbReference type="ARBA" id="ARBA00022722"/>
    </source>
</evidence>
<keyword evidence="1" id="KW-0540">Nuclease</keyword>
<dbReference type="GO" id="GO:0004525">
    <property type="term" value="F:ribonuclease III activity"/>
    <property type="evidence" value="ECO:0007669"/>
    <property type="project" value="InterPro"/>
</dbReference>
<dbReference type="Gene3D" id="3.30.160.20">
    <property type="match status" value="2"/>
</dbReference>
<dbReference type="InterPro" id="IPR040540">
    <property type="entry name" value="RNase_3_N"/>
</dbReference>
<evidence type="ECO:0000256" key="6">
    <source>
        <dbReference type="SAM" id="MobiDB-lite"/>
    </source>
</evidence>
<comment type="caution">
    <text evidence="9">The sequence shown here is derived from an EMBL/GenBank/DDBJ whole genome shotgun (WGS) entry which is preliminary data.</text>
</comment>
<evidence type="ECO:0000313" key="10">
    <source>
        <dbReference type="Proteomes" id="UP001378960"/>
    </source>
</evidence>
<dbReference type="PROSITE" id="PS50142">
    <property type="entry name" value="RNASE_3_2"/>
    <property type="match status" value="1"/>
</dbReference>
<sequence>MTDSIDVFVTLEDAVTQICQGFEKIVELAPDRKLYGLLLESLDNPFIKGLLKQNGEDIDLKSDNIRFAVFLKELYDNGDLEMFKSLINKDFENFEKLKSKSKNVENHVVDDTKLKNSSSSDNVDTVRDGVAPEQSILNDENQHTNENNEKEDTEETKDKENVDNDNTNNEEMKKEEDDEEANMSEVFTSSVVRVNISDNNNTNDNIYKRNRKFEIFKEDKPPELPEVHNKELIAKVFTHSSVLSNLNIPEESKVNSHNERIEFLGDAFLQFITSMIIYERFPTFSEGQLSILRSKLVSNTKLLKFSQLYGFDKQLRKNFNDSSVLNNKMYADVFEAYLGAIAEEQMMESMEGETNVGDFMKGWFNAKNWIEELCEEEIRLFDPSIVFKMQYSKSSKQDLRLLIGINNIPDYVRCNIGNRRFLSCVKISHKVYGYGIGTSNKEADSRAATDALANPGIRKICPDDVWKKFEDSVGLDNTGALNFEQFPTKVSNHDMELLKKEIALKYKNGNIKLLASKNNPISLLIGDKEREIAKEELESKHSLENTSGELIEDGSNGKNSNSATSTPPVSAKKSKDTSSKYYSKEYTMGRGGIFAEEYGRILKGTAKRRGGISRNCVFEIFEETHDGSNSSEIIKLKCHEVLEKCDEIDMDSKNQLNALFAKRGGAPGYISYKTISGDFLCELWFGNKQIVAYGLDKNKRMSSQKAAMLALKREEYYDNTTSEESGSESGSSSGSESESNSDSGSESESD</sequence>
<dbReference type="EMBL" id="BTGB01000003">
    <property type="protein sequence ID" value="GMM46286.1"/>
    <property type="molecule type" value="Genomic_DNA"/>
</dbReference>
<reference evidence="9 10" key="1">
    <citation type="journal article" date="2023" name="Elife">
        <title>Identification of key yeast species and microbe-microbe interactions impacting larval growth of Drosophila in the wild.</title>
        <authorList>
            <person name="Mure A."/>
            <person name="Sugiura Y."/>
            <person name="Maeda R."/>
            <person name="Honda K."/>
            <person name="Sakurai N."/>
            <person name="Takahashi Y."/>
            <person name="Watada M."/>
            <person name="Katoh T."/>
            <person name="Gotoh A."/>
            <person name="Gotoh Y."/>
            <person name="Taniguchi I."/>
            <person name="Nakamura K."/>
            <person name="Hayashi T."/>
            <person name="Katayama T."/>
            <person name="Uemura T."/>
            <person name="Hattori Y."/>
        </authorList>
    </citation>
    <scope>NUCLEOTIDE SEQUENCE [LARGE SCALE GENOMIC DNA]</scope>
    <source>
        <strain evidence="9 10">PK-24</strain>
    </source>
</reference>
<dbReference type="InterPro" id="IPR014720">
    <property type="entry name" value="dsRBD_dom"/>
</dbReference>
<evidence type="ECO:0008006" key="11">
    <source>
        <dbReference type="Google" id="ProtNLM"/>
    </source>
</evidence>
<dbReference type="Pfam" id="PF18497">
    <property type="entry name" value="RNase_3_N"/>
    <property type="match status" value="1"/>
</dbReference>
<dbReference type="Pfam" id="PF00035">
    <property type="entry name" value="dsrm"/>
    <property type="match status" value="2"/>
</dbReference>
<feature type="compositionally biased region" description="Polar residues" evidence="6">
    <location>
        <begin position="556"/>
        <end position="568"/>
    </location>
</feature>
<dbReference type="InterPro" id="IPR036389">
    <property type="entry name" value="RNase_III_sf"/>
</dbReference>
<evidence type="ECO:0000313" key="9">
    <source>
        <dbReference type="EMBL" id="GMM46286.1"/>
    </source>
</evidence>
<evidence type="ECO:0000256" key="4">
    <source>
        <dbReference type="ARBA" id="ARBA00022884"/>
    </source>
</evidence>
<feature type="compositionally biased region" description="Basic and acidic residues" evidence="6">
    <location>
        <begin position="140"/>
        <end position="162"/>
    </location>
</feature>
<dbReference type="SUPFAM" id="SSF54768">
    <property type="entry name" value="dsRNA-binding domain-like"/>
    <property type="match status" value="2"/>
</dbReference>
<gene>
    <name evidence="9" type="ORF">DAPK24_028610</name>
</gene>
<dbReference type="Gene3D" id="1.10.1520.10">
    <property type="entry name" value="Ribonuclease III domain"/>
    <property type="match status" value="1"/>
</dbReference>
<name>A0AAV5R6P6_PICKL</name>
<organism evidence="9 10">
    <name type="scientific">Pichia kluyveri</name>
    <name type="common">Yeast</name>
    <dbReference type="NCBI Taxonomy" id="36015"/>
    <lineage>
        <taxon>Eukaryota</taxon>
        <taxon>Fungi</taxon>
        <taxon>Dikarya</taxon>
        <taxon>Ascomycota</taxon>
        <taxon>Saccharomycotina</taxon>
        <taxon>Pichiomycetes</taxon>
        <taxon>Pichiales</taxon>
        <taxon>Pichiaceae</taxon>
        <taxon>Pichia</taxon>
    </lineage>
</organism>
<feature type="domain" description="RNase III" evidence="8">
    <location>
        <begin position="206"/>
        <end position="346"/>
    </location>
</feature>
<dbReference type="GO" id="GO:0005654">
    <property type="term" value="C:nucleoplasm"/>
    <property type="evidence" value="ECO:0007669"/>
    <property type="project" value="TreeGrafter"/>
</dbReference>
<dbReference type="PANTHER" id="PTHR11207:SF0">
    <property type="entry name" value="RIBONUCLEASE 3"/>
    <property type="match status" value="1"/>
</dbReference>
<dbReference type="GO" id="GO:0034475">
    <property type="term" value="P:U4 snRNA 3'-end processing"/>
    <property type="evidence" value="ECO:0007669"/>
    <property type="project" value="TreeGrafter"/>
</dbReference>
<dbReference type="GO" id="GO:0006369">
    <property type="term" value="P:termination of RNA polymerase II transcription"/>
    <property type="evidence" value="ECO:0007669"/>
    <property type="project" value="TreeGrafter"/>
</dbReference>
<dbReference type="Pfam" id="PF00636">
    <property type="entry name" value="Ribonuclease_3"/>
    <property type="match status" value="1"/>
</dbReference>
<proteinExistence type="predicted"/>
<dbReference type="InterPro" id="IPR000999">
    <property type="entry name" value="RNase_III_dom"/>
</dbReference>
<protein>
    <recommendedName>
        <fullName evidence="11">RNase III domain-containing protein</fullName>
    </recommendedName>
</protein>
<keyword evidence="4 5" id="KW-0694">RNA-binding</keyword>
<dbReference type="CDD" id="cd00593">
    <property type="entry name" value="RIBOc"/>
    <property type="match status" value="1"/>
</dbReference>
<feature type="domain" description="DRBM" evidence="7">
    <location>
        <begin position="365"/>
        <end position="452"/>
    </location>
</feature>
<dbReference type="PANTHER" id="PTHR11207">
    <property type="entry name" value="RIBONUCLEASE III"/>
    <property type="match status" value="1"/>
</dbReference>
<feature type="region of interest" description="Disordered" evidence="6">
    <location>
        <begin position="717"/>
        <end position="750"/>
    </location>
</feature>
<dbReference type="SUPFAM" id="SSF69065">
    <property type="entry name" value="RNase III domain-like"/>
    <property type="match status" value="1"/>
</dbReference>
<dbReference type="AlphaFoldDB" id="A0AAV5R6P6"/>
<dbReference type="GO" id="GO:0003723">
    <property type="term" value="F:RNA binding"/>
    <property type="evidence" value="ECO:0007669"/>
    <property type="project" value="UniProtKB-UniRule"/>
</dbReference>
<accession>A0AAV5R6P6</accession>
<feature type="region of interest" description="Disordered" evidence="6">
    <location>
        <begin position="132"/>
        <end position="183"/>
    </location>
</feature>